<sequence length="264" mass="29663">MNPTRVYQLILAKQGSKPQLVIRDIGLTWLIATAVVLMLHISSVGTFTDYSGIFAFALLFMAQLELGNHTFDEYKQAGSAAQWLMLPADPFEKWLSSFLTSFLVVLIFLLVLSVSTLTANLLVGLFGWGNLVPIFNPVGLAALQLFKLYVWLHPLLFFSAIYFKKRPMIKIFGALSLLLIVWLFYTAALVNWLLGDLINATIANFETQVLKGDAIHIGKFLVLRSTGLEFTSNLFTQVGSSLLSVLYFGFFWGLSYLRFKELEL</sequence>
<keyword evidence="3" id="KW-1185">Reference proteome</keyword>
<feature type="transmembrane region" description="Helical" evidence="1">
    <location>
        <begin position="148"/>
        <end position="164"/>
    </location>
</feature>
<keyword evidence="1" id="KW-1133">Transmembrane helix</keyword>
<proteinExistence type="predicted"/>
<dbReference type="AlphaFoldDB" id="A0A2K8KLM3"/>
<gene>
    <name evidence="2" type="ORF">REIFOR_00630</name>
</gene>
<dbReference type="RefSeq" id="WP_100256182.1">
    <property type="nucleotide sequence ID" value="NZ_CP011797.1"/>
</dbReference>
<keyword evidence="1" id="KW-0472">Membrane</keyword>
<feature type="transmembrane region" description="Helical" evidence="1">
    <location>
        <begin position="171"/>
        <end position="194"/>
    </location>
</feature>
<protein>
    <submittedName>
        <fullName evidence="2">Uncharacterized protein</fullName>
    </submittedName>
</protein>
<organism evidence="2 3">
    <name type="scientific">Reinekea forsetii</name>
    <dbReference type="NCBI Taxonomy" id="1336806"/>
    <lineage>
        <taxon>Bacteria</taxon>
        <taxon>Pseudomonadati</taxon>
        <taxon>Pseudomonadota</taxon>
        <taxon>Gammaproteobacteria</taxon>
        <taxon>Oceanospirillales</taxon>
        <taxon>Saccharospirillaceae</taxon>
        <taxon>Reinekea</taxon>
    </lineage>
</organism>
<dbReference type="EMBL" id="CP011797">
    <property type="protein sequence ID" value="ATX75798.1"/>
    <property type="molecule type" value="Genomic_DNA"/>
</dbReference>
<feature type="transmembrane region" description="Helical" evidence="1">
    <location>
        <begin position="102"/>
        <end position="128"/>
    </location>
</feature>
<feature type="transmembrane region" description="Helical" evidence="1">
    <location>
        <begin position="21"/>
        <end position="41"/>
    </location>
</feature>
<feature type="transmembrane region" description="Helical" evidence="1">
    <location>
        <begin position="47"/>
        <end position="66"/>
    </location>
</feature>
<keyword evidence="1" id="KW-0812">Transmembrane</keyword>
<accession>A0A2K8KLM3</accession>
<evidence type="ECO:0000313" key="3">
    <source>
        <dbReference type="Proteomes" id="UP000229757"/>
    </source>
</evidence>
<reference evidence="2 3" key="1">
    <citation type="journal article" date="2017" name="Environ. Microbiol.">
        <title>Genomic and physiological analyses of 'Reinekea forsetii' reveal a versatile opportunistic lifestyle during spring algae blooms.</title>
        <authorList>
            <person name="Avci B."/>
            <person name="Hahnke R.L."/>
            <person name="Chafee M."/>
            <person name="Fischer T."/>
            <person name="Gruber-Vodicka H."/>
            <person name="Tegetmeyer H.E."/>
            <person name="Harder J."/>
            <person name="Fuchs B.M."/>
            <person name="Amann R.I."/>
            <person name="Teeling H."/>
        </authorList>
    </citation>
    <scope>NUCLEOTIDE SEQUENCE [LARGE SCALE GENOMIC DNA]</scope>
    <source>
        <strain evidence="2 3">Hel1_31_D35</strain>
    </source>
</reference>
<evidence type="ECO:0000313" key="2">
    <source>
        <dbReference type="EMBL" id="ATX75798.1"/>
    </source>
</evidence>
<dbReference type="OrthoDB" id="9875362at2"/>
<evidence type="ECO:0000256" key="1">
    <source>
        <dbReference type="SAM" id="Phobius"/>
    </source>
</evidence>
<dbReference type="KEGG" id="rfo:REIFOR_00630"/>
<name>A0A2K8KLM3_9GAMM</name>
<feature type="transmembrane region" description="Helical" evidence="1">
    <location>
        <begin position="234"/>
        <end position="257"/>
    </location>
</feature>
<dbReference type="Proteomes" id="UP000229757">
    <property type="component" value="Chromosome"/>
</dbReference>